<organism evidence="3 4">
    <name type="scientific">Gymnopus androsaceus JB14</name>
    <dbReference type="NCBI Taxonomy" id="1447944"/>
    <lineage>
        <taxon>Eukaryota</taxon>
        <taxon>Fungi</taxon>
        <taxon>Dikarya</taxon>
        <taxon>Basidiomycota</taxon>
        <taxon>Agaricomycotina</taxon>
        <taxon>Agaricomycetes</taxon>
        <taxon>Agaricomycetidae</taxon>
        <taxon>Agaricales</taxon>
        <taxon>Marasmiineae</taxon>
        <taxon>Omphalotaceae</taxon>
        <taxon>Gymnopus</taxon>
    </lineage>
</organism>
<evidence type="ECO:0000259" key="2">
    <source>
        <dbReference type="Pfam" id="PF08031"/>
    </source>
</evidence>
<dbReference type="AlphaFoldDB" id="A0A6A4GEL9"/>
<reference evidence="3" key="1">
    <citation type="journal article" date="2019" name="Environ. Microbiol.">
        <title>Fungal ecological strategies reflected in gene transcription - a case study of two litter decomposers.</title>
        <authorList>
            <person name="Barbi F."/>
            <person name="Kohler A."/>
            <person name="Barry K."/>
            <person name="Baskaran P."/>
            <person name="Daum C."/>
            <person name="Fauchery L."/>
            <person name="Ihrmark K."/>
            <person name="Kuo A."/>
            <person name="LaButti K."/>
            <person name="Lipzen A."/>
            <person name="Morin E."/>
            <person name="Grigoriev I.V."/>
            <person name="Henrissat B."/>
            <person name="Lindahl B."/>
            <person name="Martin F."/>
        </authorList>
    </citation>
    <scope>NUCLEOTIDE SEQUENCE</scope>
    <source>
        <strain evidence="3">JB14</strain>
    </source>
</reference>
<dbReference type="InterPro" id="IPR012951">
    <property type="entry name" value="BBE"/>
</dbReference>
<feature type="domain" description="Berberine/berberine-like" evidence="2">
    <location>
        <begin position="131"/>
        <end position="169"/>
    </location>
</feature>
<dbReference type="EMBL" id="ML770248">
    <property type="protein sequence ID" value="KAE9384029.1"/>
    <property type="molecule type" value="Genomic_DNA"/>
</dbReference>
<name>A0A6A4GEL9_9AGAR</name>
<dbReference type="OrthoDB" id="9983560at2759"/>
<dbReference type="GO" id="GO:0050660">
    <property type="term" value="F:flavin adenine dinucleotide binding"/>
    <property type="evidence" value="ECO:0007669"/>
    <property type="project" value="InterPro"/>
</dbReference>
<feature type="region of interest" description="Disordered" evidence="1">
    <location>
        <begin position="1"/>
        <end position="20"/>
    </location>
</feature>
<accession>A0A6A4GEL9</accession>
<dbReference type="GO" id="GO:0016491">
    <property type="term" value="F:oxidoreductase activity"/>
    <property type="evidence" value="ECO:0007669"/>
    <property type="project" value="InterPro"/>
</dbReference>
<sequence>MIARDQKTDESMKKPDGHGNIKSKTEIPVFTHLRFRTSICSSLWIFWIEIEKQVGKVEEWVGLQFGRFSKSSVIWSSIGKRKQPGELLKPMYAYNRQLLERHVTHTRVPACNKLHWLPSRVKIVGPYTDEVDRLEPDFQVTFYGLNYERLEEVKSVYDPTDLFIVAAGVGSERWDEAECRSELY</sequence>
<proteinExistence type="predicted"/>
<protein>
    <recommendedName>
        <fullName evidence="2">Berberine/berberine-like domain-containing protein</fullName>
    </recommendedName>
</protein>
<keyword evidence="4" id="KW-1185">Reference proteome</keyword>
<evidence type="ECO:0000313" key="3">
    <source>
        <dbReference type="EMBL" id="KAE9384029.1"/>
    </source>
</evidence>
<evidence type="ECO:0000313" key="4">
    <source>
        <dbReference type="Proteomes" id="UP000799118"/>
    </source>
</evidence>
<gene>
    <name evidence="3" type="ORF">BT96DRAFT_950858</name>
</gene>
<dbReference type="Pfam" id="PF08031">
    <property type="entry name" value="BBE"/>
    <property type="match status" value="1"/>
</dbReference>
<evidence type="ECO:0000256" key="1">
    <source>
        <dbReference type="SAM" id="MobiDB-lite"/>
    </source>
</evidence>
<dbReference type="Proteomes" id="UP000799118">
    <property type="component" value="Unassembled WGS sequence"/>
</dbReference>